<sequence length="280" mass="30351">MSTTAPINFAKAIGFDSLAAAIIFTIIYVPLEGWFLLKSFTRPTYVHFALTFFCLIRIAAFALRAALISNNSVGQNLNALIADEILSAIGFFSLLYSAYTLVLDIELLSGREASRNPIITLTRNRRLFRVGLTVAVALGIAGLSSSSSNSSSGSIGSGSNSTLHKVSTAIFVALTALQAFQTVVLALEERQNRAHARSLPHESFGSKHAGVILTVMSILLLVREVFSAVTVNNFEKQNEEKLWYPLLAVPEVIVVLLFSTPGLVPDRKELAERVPRAINA</sequence>
<evidence type="ECO:0000259" key="2">
    <source>
        <dbReference type="Pfam" id="PF24800"/>
    </source>
</evidence>
<evidence type="ECO:0000313" key="3">
    <source>
        <dbReference type="EMBL" id="KAF5318105.1"/>
    </source>
</evidence>
<accession>A0A8H5B7P0</accession>
<dbReference type="PANTHER" id="PTHR42109">
    <property type="entry name" value="UNPLACED GENOMIC SCAFFOLD UM_SCAF_CONTIG_1.265, WHOLE GENOME SHOTGUN SEQUENCE"/>
    <property type="match status" value="1"/>
</dbReference>
<feature type="transmembrane region" description="Helical" evidence="1">
    <location>
        <begin position="85"/>
        <end position="107"/>
    </location>
</feature>
<dbReference type="Proteomes" id="UP000567179">
    <property type="component" value="Unassembled WGS sequence"/>
</dbReference>
<dbReference type="Pfam" id="PF24800">
    <property type="entry name" value="DUF7702"/>
    <property type="match status" value="1"/>
</dbReference>
<dbReference type="PANTHER" id="PTHR42109:SF2">
    <property type="entry name" value="INTEGRAL MEMBRANE PROTEIN"/>
    <property type="match status" value="1"/>
</dbReference>
<evidence type="ECO:0000256" key="1">
    <source>
        <dbReference type="SAM" id="Phobius"/>
    </source>
</evidence>
<keyword evidence="1" id="KW-0472">Membrane</keyword>
<keyword evidence="1" id="KW-1133">Transmembrane helix</keyword>
<comment type="caution">
    <text evidence="3">The sequence shown here is derived from an EMBL/GenBank/DDBJ whole genome shotgun (WGS) entry which is preliminary data.</text>
</comment>
<feature type="transmembrane region" description="Helical" evidence="1">
    <location>
        <begin position="44"/>
        <end position="65"/>
    </location>
</feature>
<reference evidence="3 4" key="1">
    <citation type="journal article" date="2020" name="ISME J.">
        <title>Uncovering the hidden diversity of litter-decomposition mechanisms in mushroom-forming fungi.</title>
        <authorList>
            <person name="Floudas D."/>
            <person name="Bentzer J."/>
            <person name="Ahren D."/>
            <person name="Johansson T."/>
            <person name="Persson P."/>
            <person name="Tunlid A."/>
        </authorList>
    </citation>
    <scope>NUCLEOTIDE SEQUENCE [LARGE SCALE GENOMIC DNA]</scope>
    <source>
        <strain evidence="3 4">CBS 101986</strain>
    </source>
</reference>
<feature type="transmembrane region" description="Helical" evidence="1">
    <location>
        <begin position="127"/>
        <end position="146"/>
    </location>
</feature>
<dbReference type="AlphaFoldDB" id="A0A8H5B7P0"/>
<keyword evidence="1" id="KW-0812">Transmembrane</keyword>
<feature type="transmembrane region" description="Helical" evidence="1">
    <location>
        <begin position="12"/>
        <end position="37"/>
    </location>
</feature>
<dbReference type="EMBL" id="JAACJJ010000031">
    <property type="protein sequence ID" value="KAF5318105.1"/>
    <property type="molecule type" value="Genomic_DNA"/>
</dbReference>
<dbReference type="InterPro" id="IPR056119">
    <property type="entry name" value="DUF7702"/>
</dbReference>
<feature type="domain" description="DUF7702" evidence="2">
    <location>
        <begin position="40"/>
        <end position="263"/>
    </location>
</feature>
<organism evidence="3 4">
    <name type="scientific">Psilocybe cf. subviscida</name>
    <dbReference type="NCBI Taxonomy" id="2480587"/>
    <lineage>
        <taxon>Eukaryota</taxon>
        <taxon>Fungi</taxon>
        <taxon>Dikarya</taxon>
        <taxon>Basidiomycota</taxon>
        <taxon>Agaricomycotina</taxon>
        <taxon>Agaricomycetes</taxon>
        <taxon>Agaricomycetidae</taxon>
        <taxon>Agaricales</taxon>
        <taxon>Agaricineae</taxon>
        <taxon>Strophariaceae</taxon>
        <taxon>Psilocybe</taxon>
    </lineage>
</organism>
<dbReference type="OrthoDB" id="5389493at2759"/>
<evidence type="ECO:0000313" key="4">
    <source>
        <dbReference type="Proteomes" id="UP000567179"/>
    </source>
</evidence>
<gene>
    <name evidence="3" type="ORF">D9619_012048</name>
</gene>
<feature type="transmembrane region" description="Helical" evidence="1">
    <location>
        <begin position="208"/>
        <end position="230"/>
    </location>
</feature>
<protein>
    <recommendedName>
        <fullName evidence="2">DUF7702 domain-containing protein</fullName>
    </recommendedName>
</protein>
<proteinExistence type="predicted"/>
<name>A0A8H5B7P0_9AGAR</name>
<feature type="transmembrane region" description="Helical" evidence="1">
    <location>
        <begin position="166"/>
        <end position="187"/>
    </location>
</feature>
<keyword evidence="4" id="KW-1185">Reference proteome</keyword>
<feature type="transmembrane region" description="Helical" evidence="1">
    <location>
        <begin position="242"/>
        <end position="264"/>
    </location>
</feature>